<dbReference type="PANTHER" id="PTHR43441:SF10">
    <property type="entry name" value="ACETYLTRANSFERASE"/>
    <property type="match status" value="1"/>
</dbReference>
<dbReference type="KEGG" id="lmoi:VV02_10800"/>
<dbReference type="SUPFAM" id="SSF55729">
    <property type="entry name" value="Acyl-CoA N-acyltransferases (Nat)"/>
    <property type="match status" value="4"/>
</dbReference>
<evidence type="ECO:0000313" key="3">
    <source>
        <dbReference type="EMBL" id="AKU16237.1"/>
    </source>
</evidence>
<dbReference type="OrthoDB" id="9795188at2"/>
<evidence type="ECO:0000259" key="2">
    <source>
        <dbReference type="PROSITE" id="PS51186"/>
    </source>
</evidence>
<dbReference type="Pfam" id="PF13302">
    <property type="entry name" value="Acetyltransf_3"/>
    <property type="match status" value="4"/>
</dbReference>
<dbReference type="InterPro" id="IPR016181">
    <property type="entry name" value="Acyl_CoA_acyltransferase"/>
</dbReference>
<dbReference type="EMBL" id="CP011112">
    <property type="protein sequence ID" value="AKU16237.1"/>
    <property type="molecule type" value="Genomic_DNA"/>
</dbReference>
<evidence type="ECO:0000313" key="4">
    <source>
        <dbReference type="Proteomes" id="UP000066480"/>
    </source>
</evidence>
<feature type="domain" description="N-acetyltransferase" evidence="2">
    <location>
        <begin position="200"/>
        <end position="373"/>
    </location>
</feature>
<dbReference type="RefSeq" id="WP_052591552.1">
    <property type="nucleotide sequence ID" value="NZ_CP011112.1"/>
</dbReference>
<dbReference type="Gene3D" id="3.40.630.30">
    <property type="match status" value="4"/>
</dbReference>
<dbReference type="GO" id="GO:0005737">
    <property type="term" value="C:cytoplasm"/>
    <property type="evidence" value="ECO:0007669"/>
    <property type="project" value="TreeGrafter"/>
</dbReference>
<organism evidence="3 4">
    <name type="scientific">Luteipulveratus mongoliensis</name>
    <dbReference type="NCBI Taxonomy" id="571913"/>
    <lineage>
        <taxon>Bacteria</taxon>
        <taxon>Bacillati</taxon>
        <taxon>Actinomycetota</taxon>
        <taxon>Actinomycetes</taxon>
        <taxon>Micrococcales</taxon>
        <taxon>Dermacoccaceae</taxon>
        <taxon>Luteipulveratus</taxon>
    </lineage>
</organism>
<reference evidence="3 4" key="1">
    <citation type="submission" date="2015-03" db="EMBL/GenBank/DDBJ databases">
        <title>Luteipulveratus halotolerans sp. nov., a novel actinobacterium (Dermacoccaceae) from Sarawak, Malaysia.</title>
        <authorList>
            <person name="Juboi H."/>
            <person name="Basik A."/>
            <person name="Shamsul S.S."/>
            <person name="Arnold P."/>
            <person name="Schmitt E.K."/>
            <person name="Sanglier J.-J."/>
            <person name="Yeo T."/>
        </authorList>
    </citation>
    <scope>NUCLEOTIDE SEQUENCE [LARGE SCALE GENOMIC DNA]</scope>
    <source>
        <strain evidence="3 4">MN07-A0370</strain>
    </source>
</reference>
<proteinExistence type="predicted"/>
<dbReference type="GO" id="GO:1990189">
    <property type="term" value="F:protein N-terminal-serine acetyltransferase activity"/>
    <property type="evidence" value="ECO:0007669"/>
    <property type="project" value="TreeGrafter"/>
</dbReference>
<dbReference type="STRING" id="571913.VV02_10800"/>
<dbReference type="InterPro" id="IPR051908">
    <property type="entry name" value="Ribosomal_N-acetyltransferase"/>
</dbReference>
<feature type="domain" description="N-acetyltransferase" evidence="2">
    <location>
        <begin position="591"/>
        <end position="760"/>
    </location>
</feature>
<evidence type="ECO:0000256" key="1">
    <source>
        <dbReference type="SAM" id="MobiDB-lite"/>
    </source>
</evidence>
<dbReference type="AlphaFoldDB" id="A0A0K1JHP8"/>
<sequence length="770" mass="84661">MAPATFPGVVPVLADDVVQLRAHHVDDVSRIVEQINDARFQRWTSVPLPYDDSHALAFLEIIRGAWEDGDARFWAVEVGGRYAGTINYRLKGGGTAEVGYGLHVDSRGAGVMSHALRLVLGWAFEHDGVETMGWRAAVGNLASRRVAWANGFAVEGLWRGMHAIPSGHVDDMWLGQLHKGEPRTPRHPWWEPEVLESEHIRIRPWRAEDVPPSHPDKASELYNGGKQPTPDGFEEWRQIRLNRMADGQGVYWCIADAQTDESLGGIQLAQLHIPFTRGTGVVGYWLHPHGRGRGAIQDALDLVIEHAFAPRTDDAGHSGLGLHRLWAGTDEGNRASQRALRRAGFRQVCTERAAIAHDDRPPTGAISFELLDTDDRVAQTIEPGVIPVLDTERLRLRPWTPQDRPRGDQDLDRDSLRFMPAGAQPSASTYDPWLERRGRLQDLGDLSWCIADRKTGEPLGCILLFGLSAGTPGDGELGYWLYADARGNGYLQEAIPPVLEHAFTPVELDGLGLHRVHADTDLENVASQKLLEGNGFHRWGEDHQSYARADGSLSDGAYFELLVDDWRAEHDDADPPERAGITVPVLDGEGLGLRPWRDGDSERIVAACTDPVTRHWLADLPDPYTLASARAYIKNINEGARSGRTLCWCIADPDTDEALGSLALMGMSGLDPTVAEIGYWVSPDARGKGVATEATRLAIMHALTPVDAGGLGLRRLSLNVAAGNEVSARVPRRFGFTQVGTDRLAEPLGDGSYVDLRRFDLLATEWADQS</sequence>
<dbReference type="PANTHER" id="PTHR43441">
    <property type="entry name" value="RIBOSOMAL-PROTEIN-SERINE ACETYLTRANSFERASE"/>
    <property type="match status" value="1"/>
</dbReference>
<feature type="domain" description="N-acetyltransferase" evidence="2">
    <location>
        <begin position="394"/>
        <end position="564"/>
    </location>
</feature>
<protein>
    <recommendedName>
        <fullName evidence="2">N-acetyltransferase domain-containing protein</fullName>
    </recommendedName>
</protein>
<dbReference type="Proteomes" id="UP000066480">
    <property type="component" value="Chromosome"/>
</dbReference>
<feature type="compositionally biased region" description="Basic and acidic residues" evidence="1">
    <location>
        <begin position="207"/>
        <end position="219"/>
    </location>
</feature>
<dbReference type="PROSITE" id="PS51186">
    <property type="entry name" value="GNAT"/>
    <property type="match status" value="4"/>
</dbReference>
<gene>
    <name evidence="3" type="ORF">VV02_10800</name>
</gene>
<name>A0A0K1JHP8_9MICO</name>
<keyword evidence="4" id="KW-1185">Reference proteome</keyword>
<accession>A0A0K1JHP8</accession>
<dbReference type="InterPro" id="IPR000182">
    <property type="entry name" value="GNAT_dom"/>
</dbReference>
<dbReference type="GO" id="GO:0008999">
    <property type="term" value="F:protein-N-terminal-alanine acetyltransferase activity"/>
    <property type="evidence" value="ECO:0007669"/>
    <property type="project" value="TreeGrafter"/>
</dbReference>
<feature type="domain" description="N-acetyltransferase" evidence="2">
    <location>
        <begin position="18"/>
        <end position="179"/>
    </location>
</feature>
<feature type="region of interest" description="Disordered" evidence="1">
    <location>
        <begin position="207"/>
        <end position="229"/>
    </location>
</feature>